<dbReference type="InterPro" id="IPR016181">
    <property type="entry name" value="Acyl_CoA_acyltransferase"/>
</dbReference>
<dbReference type="Gene3D" id="3.40.630.30">
    <property type="match status" value="1"/>
</dbReference>
<dbReference type="PROSITE" id="PS51186">
    <property type="entry name" value="GNAT"/>
    <property type="match status" value="1"/>
</dbReference>
<dbReference type="RefSeq" id="WP_072604271.1">
    <property type="nucleotide sequence ID" value="NZ_CP018171.1"/>
</dbReference>
<keyword evidence="5" id="KW-1185">Reference proteome</keyword>
<dbReference type="PANTHER" id="PTHR43877">
    <property type="entry name" value="AMINOALKYLPHOSPHONATE N-ACETYLTRANSFERASE-RELATED-RELATED"/>
    <property type="match status" value="1"/>
</dbReference>
<evidence type="ECO:0000313" key="4">
    <source>
        <dbReference type="EMBL" id="APH71954.1"/>
    </source>
</evidence>
<dbReference type="AlphaFoldDB" id="A0A1L3SRC3"/>
<feature type="domain" description="N-acetyltransferase" evidence="3">
    <location>
        <begin position="1"/>
        <end position="163"/>
    </location>
</feature>
<dbReference type="OrthoDB" id="7925327at2"/>
<dbReference type="InterPro" id="IPR050832">
    <property type="entry name" value="Bact_Acetyltransf"/>
</dbReference>
<evidence type="ECO:0000313" key="5">
    <source>
        <dbReference type="Proteomes" id="UP000182840"/>
    </source>
</evidence>
<accession>A0A1L3SRC3</accession>
<gene>
    <name evidence="4" type="ORF">BSQ44_11710</name>
</gene>
<keyword evidence="2" id="KW-0012">Acyltransferase</keyword>
<organism evidence="4 5">
    <name type="scientific">Aquibium oceanicum</name>
    <dbReference type="NCBI Taxonomy" id="1670800"/>
    <lineage>
        <taxon>Bacteria</taxon>
        <taxon>Pseudomonadati</taxon>
        <taxon>Pseudomonadota</taxon>
        <taxon>Alphaproteobacteria</taxon>
        <taxon>Hyphomicrobiales</taxon>
        <taxon>Phyllobacteriaceae</taxon>
        <taxon>Aquibium</taxon>
    </lineage>
</organism>
<evidence type="ECO:0000256" key="2">
    <source>
        <dbReference type="ARBA" id="ARBA00023315"/>
    </source>
</evidence>
<dbReference type="Pfam" id="PF00583">
    <property type="entry name" value="Acetyltransf_1"/>
    <property type="match status" value="1"/>
</dbReference>
<dbReference type="GO" id="GO:0016747">
    <property type="term" value="F:acyltransferase activity, transferring groups other than amino-acyl groups"/>
    <property type="evidence" value="ECO:0007669"/>
    <property type="project" value="InterPro"/>
</dbReference>
<reference evidence="5" key="1">
    <citation type="submission" date="2016-11" db="EMBL/GenBank/DDBJ databases">
        <title>Mesorhizobium oceanicum sp. nov., isolated from deep seawater in South China Sea.</title>
        <authorList>
            <person name="Fu G.-Y."/>
        </authorList>
    </citation>
    <scope>NUCLEOTIDE SEQUENCE [LARGE SCALE GENOMIC DNA]</scope>
    <source>
        <strain evidence="5">B7</strain>
    </source>
</reference>
<dbReference type="STRING" id="1670800.BSQ44_11710"/>
<evidence type="ECO:0000256" key="1">
    <source>
        <dbReference type="ARBA" id="ARBA00022679"/>
    </source>
</evidence>
<dbReference type="Proteomes" id="UP000182840">
    <property type="component" value="Chromosome"/>
</dbReference>
<dbReference type="EMBL" id="CP018171">
    <property type="protein sequence ID" value="APH71954.1"/>
    <property type="molecule type" value="Genomic_DNA"/>
</dbReference>
<dbReference type="CDD" id="cd04301">
    <property type="entry name" value="NAT_SF"/>
    <property type="match status" value="1"/>
</dbReference>
<protein>
    <submittedName>
        <fullName evidence="4">GNAT family N-acetyltransferase</fullName>
    </submittedName>
</protein>
<keyword evidence="1 4" id="KW-0808">Transferase</keyword>
<dbReference type="SUPFAM" id="SSF55729">
    <property type="entry name" value="Acyl-CoA N-acyltransferases (Nat)"/>
    <property type="match status" value="1"/>
</dbReference>
<dbReference type="KEGG" id="meso:BSQ44_11710"/>
<evidence type="ECO:0000259" key="3">
    <source>
        <dbReference type="PROSITE" id="PS51186"/>
    </source>
</evidence>
<proteinExistence type="predicted"/>
<sequence length="163" mass="17621">MFVRTAGELDLPAIRALLVETWHATYDAIYGAERVTAINDDWHSLASLHARLDRLDAEFIVADDGAEIAGMAFASAPEDGKTVMLHQLYVRPGRQGRGVGGMLLDEIIDSFPDARTVRLEVEAANAKAIGFYAAEGFVEAGSTQNCGKQDSGIPALIFERKLA</sequence>
<name>A0A1L3SRC3_9HYPH</name>
<dbReference type="InterPro" id="IPR000182">
    <property type="entry name" value="GNAT_dom"/>
</dbReference>